<dbReference type="CDD" id="cd00211">
    <property type="entry name" value="PTS_IIA_fru"/>
    <property type="match status" value="1"/>
</dbReference>
<dbReference type="Proteomes" id="UP000215188">
    <property type="component" value="Unassembled WGS sequence"/>
</dbReference>
<dbReference type="EMBL" id="NJGG01000001">
    <property type="protein sequence ID" value="OXL15770.1"/>
    <property type="molecule type" value="Genomic_DNA"/>
</dbReference>
<dbReference type="InterPro" id="IPR051541">
    <property type="entry name" value="PTS_SugarTrans_NitroReg"/>
</dbReference>
<protein>
    <submittedName>
        <fullName evidence="2">PTS sugar transporter subunit IIA</fullName>
    </submittedName>
</protein>
<evidence type="ECO:0000259" key="1">
    <source>
        <dbReference type="PROSITE" id="PS51094"/>
    </source>
</evidence>
<organism evidence="2 3">
    <name type="scientific">Polynucleobacter cosmopolitanus</name>
    <dbReference type="NCBI Taxonomy" id="351345"/>
    <lineage>
        <taxon>Bacteria</taxon>
        <taxon>Pseudomonadati</taxon>
        <taxon>Pseudomonadota</taxon>
        <taxon>Betaproteobacteria</taxon>
        <taxon>Burkholderiales</taxon>
        <taxon>Burkholderiaceae</taxon>
        <taxon>Polynucleobacter</taxon>
    </lineage>
</organism>
<gene>
    <name evidence="2" type="ORF">AOC33_01325</name>
</gene>
<dbReference type="GO" id="GO:0030295">
    <property type="term" value="F:protein kinase activator activity"/>
    <property type="evidence" value="ECO:0007669"/>
    <property type="project" value="TreeGrafter"/>
</dbReference>
<dbReference type="PANTHER" id="PTHR47738:SF1">
    <property type="entry name" value="NITROGEN REGULATORY PROTEIN"/>
    <property type="match status" value="1"/>
</dbReference>
<dbReference type="Pfam" id="PF00359">
    <property type="entry name" value="PTS_EIIA_2"/>
    <property type="match status" value="1"/>
</dbReference>
<dbReference type="SUPFAM" id="SSF55804">
    <property type="entry name" value="Phoshotransferase/anion transport protein"/>
    <property type="match status" value="1"/>
</dbReference>
<reference evidence="2 3" key="1">
    <citation type="submission" date="2017-06" db="EMBL/GenBank/DDBJ databases">
        <title>Reclassification of a Polynucleobacter cosmopolitanus strain isolated from tropical Lake Victoria as Polynucleobacter victoriensis comb. nov.</title>
        <authorList>
            <person name="Hahn M.W."/>
        </authorList>
    </citation>
    <scope>NUCLEOTIDE SEQUENCE [LARGE SCALE GENOMIC DNA]</scope>
    <source>
        <strain evidence="2 3">MWH-MoIso2</strain>
    </source>
</reference>
<dbReference type="InterPro" id="IPR002178">
    <property type="entry name" value="PTS_EIIA_type-2_dom"/>
</dbReference>
<accession>A0A229FVV2</accession>
<sequence>MNALAQLITPNNISLDIEVSSREELFIFIAQQFEKNHGISANSVIACLEEREALGSTALGNGIAIPHGRVKFLEQAHIGFVRLKESINFHATDKQPVKALVIMLVPEAATQAHLDILAKIAQTISNNKNKNILLTEPSADNIYQLLTAWN</sequence>
<dbReference type="AlphaFoldDB" id="A0A229FVV2"/>
<keyword evidence="2" id="KW-0813">Transport</keyword>
<comment type="caution">
    <text evidence="2">The sequence shown here is derived from an EMBL/GenBank/DDBJ whole genome shotgun (WGS) entry which is preliminary data.</text>
</comment>
<evidence type="ECO:0000313" key="2">
    <source>
        <dbReference type="EMBL" id="OXL15770.1"/>
    </source>
</evidence>
<keyword evidence="2" id="KW-0762">Sugar transport</keyword>
<evidence type="ECO:0000313" key="3">
    <source>
        <dbReference type="Proteomes" id="UP000215188"/>
    </source>
</evidence>
<name>A0A229FVV2_9BURK</name>
<dbReference type="Gene3D" id="3.40.930.10">
    <property type="entry name" value="Mannitol-specific EII, Chain A"/>
    <property type="match status" value="1"/>
</dbReference>
<dbReference type="PROSITE" id="PS51094">
    <property type="entry name" value="PTS_EIIA_TYPE_2"/>
    <property type="match status" value="1"/>
</dbReference>
<dbReference type="PANTHER" id="PTHR47738">
    <property type="entry name" value="PTS SYSTEM FRUCTOSE-LIKE EIIA COMPONENT-RELATED"/>
    <property type="match status" value="1"/>
</dbReference>
<dbReference type="RefSeq" id="WP_089514807.1">
    <property type="nucleotide sequence ID" value="NZ_NJGG01000001.1"/>
</dbReference>
<dbReference type="OrthoDB" id="95460at2"/>
<dbReference type="InterPro" id="IPR016152">
    <property type="entry name" value="PTrfase/Anion_transptr"/>
</dbReference>
<feature type="domain" description="PTS EIIA type-2" evidence="1">
    <location>
        <begin position="6"/>
        <end position="149"/>
    </location>
</feature>
<dbReference type="PROSITE" id="PS00372">
    <property type="entry name" value="PTS_EIIA_TYPE_2_HIS"/>
    <property type="match status" value="1"/>
</dbReference>
<keyword evidence="3" id="KW-1185">Reference proteome</keyword>
<proteinExistence type="predicted"/>